<dbReference type="GO" id="GO:0006355">
    <property type="term" value="P:regulation of DNA-templated transcription"/>
    <property type="evidence" value="ECO:0007669"/>
    <property type="project" value="InterPro"/>
</dbReference>
<dbReference type="SMART" id="SM00349">
    <property type="entry name" value="KRAB"/>
    <property type="match status" value="1"/>
</dbReference>
<evidence type="ECO:0000256" key="1">
    <source>
        <dbReference type="SAM" id="MobiDB-lite"/>
    </source>
</evidence>
<dbReference type="Proteomes" id="UP000694399">
    <property type="component" value="Unassembled WGS sequence"/>
</dbReference>
<dbReference type="PROSITE" id="PS50806">
    <property type="entry name" value="KRAB_RELATED"/>
    <property type="match status" value="1"/>
</dbReference>
<dbReference type="InterPro" id="IPR036051">
    <property type="entry name" value="KRAB_dom_sf"/>
</dbReference>
<dbReference type="InterPro" id="IPR001909">
    <property type="entry name" value="KRAB"/>
</dbReference>
<reference evidence="3" key="2">
    <citation type="submission" date="2025-09" db="UniProtKB">
        <authorList>
            <consortium name="Ensembl"/>
        </authorList>
    </citation>
    <scope>IDENTIFICATION</scope>
</reference>
<dbReference type="InterPro" id="IPR003655">
    <property type="entry name" value="aKRAB"/>
</dbReference>
<dbReference type="PANTHER" id="PTHR14112">
    <property type="entry name" value="SYNOVIAL SARCOMA, X MEMBER"/>
    <property type="match status" value="1"/>
</dbReference>
<dbReference type="AlphaFoldDB" id="A0A8C8XM45"/>
<dbReference type="GeneTree" id="ENSGT00390000012484"/>
<dbReference type="Ensembl" id="ENSPLOT00000022595.1">
    <property type="protein sequence ID" value="ENSPLOP00000020435.1"/>
    <property type="gene ID" value="ENSPLOG00000014780.1"/>
</dbReference>
<feature type="domain" description="KRAB-related" evidence="2">
    <location>
        <begin position="20"/>
        <end position="83"/>
    </location>
</feature>
<accession>A0A8C8XM45</accession>
<keyword evidence="4" id="KW-1185">Reference proteome</keyword>
<evidence type="ECO:0000259" key="2">
    <source>
        <dbReference type="PROSITE" id="PS50806"/>
    </source>
</evidence>
<name>A0A8C8XM45_PANLE</name>
<dbReference type="Pfam" id="PF09514">
    <property type="entry name" value="SSXRD"/>
    <property type="match status" value="1"/>
</dbReference>
<dbReference type="InterPro" id="IPR019041">
    <property type="entry name" value="SSXRD_motif"/>
</dbReference>
<feature type="region of interest" description="Disordered" evidence="1">
    <location>
        <begin position="78"/>
        <end position="101"/>
    </location>
</feature>
<dbReference type="GO" id="GO:0005634">
    <property type="term" value="C:nucleus"/>
    <property type="evidence" value="ECO:0007669"/>
    <property type="project" value="InterPro"/>
</dbReference>
<sequence>MNKGNSFAKKPKEVTQKSEKKCKEFEAISKFFSKEEWAKLGYSDKITYVYMKRNYDIMTGLGLKTTLPAFMCPKKCATKSSGHDSDEDQDSGNESKWTGRAWKGSPKAQLLWVQLLGKDSQEFALSKPEDVENRLCRMPVGTWEGGGISLSEKNKTKQNRDLYSPTQPTLIYQLFSTIGSKKGKNIWANRLRQRKNLIAYEEISDPEEDD</sequence>
<proteinExistence type="predicted"/>
<dbReference type="PANTHER" id="PTHR14112:SF1">
    <property type="entry name" value="KRAB-RELATED DOMAIN-CONTAINING PROTEIN"/>
    <property type="match status" value="1"/>
</dbReference>
<feature type="region of interest" description="Disordered" evidence="1">
    <location>
        <begin position="1"/>
        <end position="20"/>
    </location>
</feature>
<organism evidence="3 4">
    <name type="scientific">Panthera leo</name>
    <name type="common">Lion</name>
    <dbReference type="NCBI Taxonomy" id="9689"/>
    <lineage>
        <taxon>Eukaryota</taxon>
        <taxon>Metazoa</taxon>
        <taxon>Chordata</taxon>
        <taxon>Craniata</taxon>
        <taxon>Vertebrata</taxon>
        <taxon>Euteleostomi</taxon>
        <taxon>Mammalia</taxon>
        <taxon>Eutheria</taxon>
        <taxon>Laurasiatheria</taxon>
        <taxon>Carnivora</taxon>
        <taxon>Feliformia</taxon>
        <taxon>Felidae</taxon>
        <taxon>Pantherinae</taxon>
        <taxon>Panthera</taxon>
    </lineage>
</organism>
<dbReference type="SUPFAM" id="SSF109640">
    <property type="entry name" value="KRAB domain (Kruppel-associated box)"/>
    <property type="match status" value="1"/>
</dbReference>
<evidence type="ECO:0000313" key="3">
    <source>
        <dbReference type="Ensembl" id="ENSPLOP00000020435.1"/>
    </source>
</evidence>
<feature type="compositionally biased region" description="Basic and acidic residues" evidence="1">
    <location>
        <begin position="10"/>
        <end position="20"/>
    </location>
</feature>
<evidence type="ECO:0000313" key="4">
    <source>
        <dbReference type="Proteomes" id="UP000694399"/>
    </source>
</evidence>
<reference evidence="3" key="1">
    <citation type="submission" date="2025-08" db="UniProtKB">
        <authorList>
            <consortium name="Ensembl"/>
        </authorList>
    </citation>
    <scope>IDENTIFICATION</scope>
</reference>
<protein>
    <recommendedName>
        <fullName evidence="2">KRAB-related domain-containing protein</fullName>
    </recommendedName>
</protein>